<dbReference type="OrthoDB" id="9787915at2"/>
<dbReference type="Proteomes" id="UP000069205">
    <property type="component" value="Chromosome"/>
</dbReference>
<dbReference type="PATRIC" id="fig|42253.5.peg.267"/>
<keyword evidence="3" id="KW-1185">Reference proteome</keyword>
<sequence length="215" mass="23901">MSRCATVLLLLSFTTPGFAAEPEPFPNLRFDDPVSLQEAARVLEEEVKLAAKPQTYLVIDLAAASVLIKGRGVVLHRLPIERWSFAAGEDATGVFRIVERPPVVRRKINPTATVEQEPISLADMPVAYDLSCTPALTLAVVPSVAQHPLQWAWSSRRIWWRSFIEWSRSFFGDRDRPSPPHLQLTLSAEDARSLAWSLVDGMALVIRRPAASSHP</sequence>
<dbReference type="KEGG" id="nmv:NITMOv2_0276"/>
<name>A0A0K2G707_NITMO</name>
<dbReference type="STRING" id="42253.NITMOv2_0276"/>
<dbReference type="EMBL" id="CP011801">
    <property type="protein sequence ID" value="ALA56715.1"/>
    <property type="molecule type" value="Genomic_DNA"/>
</dbReference>
<feature type="signal peptide" evidence="1">
    <location>
        <begin position="1"/>
        <end position="19"/>
    </location>
</feature>
<reference evidence="2 3" key="1">
    <citation type="journal article" date="2015" name="Proc. Natl. Acad. Sci. U.S.A.">
        <title>Expanded metabolic versatility of ubiquitous nitrite-oxidizing bacteria from the genus Nitrospira.</title>
        <authorList>
            <person name="Koch H."/>
            <person name="Lucker S."/>
            <person name="Albertsen M."/>
            <person name="Kitzinger K."/>
            <person name="Herbold C."/>
            <person name="Spieck E."/>
            <person name="Nielsen P.H."/>
            <person name="Wagner M."/>
            <person name="Daims H."/>
        </authorList>
    </citation>
    <scope>NUCLEOTIDE SEQUENCE [LARGE SCALE GENOMIC DNA]</scope>
    <source>
        <strain evidence="2 3">NSP M-1</strain>
    </source>
</reference>
<accession>A0A0K2G707</accession>
<dbReference type="RefSeq" id="WP_053378160.1">
    <property type="nucleotide sequence ID" value="NZ_CP011801.1"/>
</dbReference>
<protein>
    <submittedName>
        <fullName evidence="2">Uncharacterized protein</fullName>
    </submittedName>
</protein>
<keyword evidence="1" id="KW-0732">Signal</keyword>
<evidence type="ECO:0000256" key="1">
    <source>
        <dbReference type="SAM" id="SignalP"/>
    </source>
</evidence>
<dbReference type="AlphaFoldDB" id="A0A0K2G707"/>
<evidence type="ECO:0000313" key="2">
    <source>
        <dbReference type="EMBL" id="ALA56715.1"/>
    </source>
</evidence>
<proteinExistence type="predicted"/>
<evidence type="ECO:0000313" key="3">
    <source>
        <dbReference type="Proteomes" id="UP000069205"/>
    </source>
</evidence>
<gene>
    <name evidence="2" type="ORF">NITMOv2_0276</name>
</gene>
<organism evidence="2 3">
    <name type="scientific">Nitrospira moscoviensis</name>
    <dbReference type="NCBI Taxonomy" id="42253"/>
    <lineage>
        <taxon>Bacteria</taxon>
        <taxon>Pseudomonadati</taxon>
        <taxon>Nitrospirota</taxon>
        <taxon>Nitrospiria</taxon>
        <taxon>Nitrospirales</taxon>
        <taxon>Nitrospiraceae</taxon>
        <taxon>Nitrospira</taxon>
    </lineage>
</organism>
<feature type="chain" id="PRO_5005476718" evidence="1">
    <location>
        <begin position="20"/>
        <end position="215"/>
    </location>
</feature>